<accession>A0A2Y9A1U0</accession>
<keyword evidence="2" id="KW-1133">Transmembrane helix</keyword>
<dbReference type="EMBL" id="UETC01000001">
    <property type="protein sequence ID" value="SSA38354.1"/>
    <property type="molecule type" value="Genomic_DNA"/>
</dbReference>
<dbReference type="OrthoDB" id="7726594at2"/>
<dbReference type="RefSeq" id="WP_109562664.1">
    <property type="nucleotide sequence ID" value="NZ_QGDJ01000001.1"/>
</dbReference>
<evidence type="ECO:0000313" key="3">
    <source>
        <dbReference type="EMBL" id="PWJ22076.1"/>
    </source>
</evidence>
<evidence type="ECO:0000256" key="2">
    <source>
        <dbReference type="SAM" id="Phobius"/>
    </source>
</evidence>
<name>A0A2Y9A1U0_9RHOB</name>
<reference evidence="3 5" key="2">
    <citation type="submission" date="2018-03" db="EMBL/GenBank/DDBJ databases">
        <title>Genomic Encyclopedia of Archaeal and Bacterial Type Strains, Phase II (KMG-II): from individual species to whole genera.</title>
        <authorList>
            <person name="Goeker M."/>
        </authorList>
    </citation>
    <scope>NUCLEOTIDE SEQUENCE [LARGE SCALE GENOMIC DNA]</scope>
    <source>
        <strain evidence="3 5">DSM 25227</strain>
    </source>
</reference>
<organism evidence="4 6">
    <name type="scientific">Jannaschia seohaensis</name>
    <dbReference type="NCBI Taxonomy" id="475081"/>
    <lineage>
        <taxon>Bacteria</taxon>
        <taxon>Pseudomonadati</taxon>
        <taxon>Pseudomonadota</taxon>
        <taxon>Alphaproteobacteria</taxon>
        <taxon>Rhodobacterales</taxon>
        <taxon>Roseobacteraceae</taxon>
        <taxon>Jannaschia</taxon>
    </lineage>
</organism>
<proteinExistence type="predicted"/>
<keyword evidence="2" id="KW-0472">Membrane</keyword>
<evidence type="ECO:0000256" key="1">
    <source>
        <dbReference type="SAM" id="MobiDB-lite"/>
    </source>
</evidence>
<dbReference type="Proteomes" id="UP000245839">
    <property type="component" value="Unassembled WGS sequence"/>
</dbReference>
<gene>
    <name evidence="3" type="ORF">BCF38_101485</name>
    <name evidence="4" type="ORF">SAMN05421539_101485</name>
</gene>
<dbReference type="EMBL" id="QGDJ01000001">
    <property type="protein sequence ID" value="PWJ22076.1"/>
    <property type="molecule type" value="Genomic_DNA"/>
</dbReference>
<evidence type="ECO:0000313" key="4">
    <source>
        <dbReference type="EMBL" id="SSA38354.1"/>
    </source>
</evidence>
<evidence type="ECO:0000313" key="6">
    <source>
        <dbReference type="Proteomes" id="UP000251571"/>
    </source>
</evidence>
<dbReference type="Proteomes" id="UP000251571">
    <property type="component" value="Unassembled WGS sequence"/>
</dbReference>
<keyword evidence="2" id="KW-0812">Transmembrane</keyword>
<evidence type="ECO:0000313" key="5">
    <source>
        <dbReference type="Proteomes" id="UP000245839"/>
    </source>
</evidence>
<reference evidence="4 6" key="1">
    <citation type="submission" date="2016-10" db="EMBL/GenBank/DDBJ databases">
        <authorList>
            <person name="Cai Z."/>
        </authorList>
    </citation>
    <scope>NUCLEOTIDE SEQUENCE [LARGE SCALE GENOMIC DNA]</scope>
    <source>
        <strain evidence="4 6">DSM 25227</strain>
    </source>
</reference>
<keyword evidence="5" id="KW-1185">Reference proteome</keyword>
<sequence>MSPDQQPAPADAVRPPATAATSSYRETRRARRREITMLVSYGLLIAILGLIMLSIPALATPQRNAALGAFAAHCFSPHLTAETAARALAPHGRHDFYDLAPFSADRPSPAESAEDVTPGTDRRCELAFDGTHGGAAAETALAALVAEGIRREAPLALAPRPDEATSLRGARFLNPARIAVVETGTRPGPNGPETFLRVERLTPGATAEAIR</sequence>
<protein>
    <submittedName>
        <fullName evidence="4">Uncharacterized protein</fullName>
    </submittedName>
</protein>
<feature type="region of interest" description="Disordered" evidence="1">
    <location>
        <begin position="1"/>
        <end position="27"/>
    </location>
</feature>
<dbReference type="AlphaFoldDB" id="A0A2Y9A1U0"/>
<feature type="transmembrane region" description="Helical" evidence="2">
    <location>
        <begin position="38"/>
        <end position="59"/>
    </location>
</feature>